<evidence type="ECO:0000256" key="8">
    <source>
        <dbReference type="RuleBase" id="RU000384"/>
    </source>
</evidence>
<sequence length="478" mass="52663">MGFITDHALWTPEQTERAADCLRRIEADRIESVRIGFPDLHGIMRGKTVMADALDRIFSAGLSITSSLLLKDSSHRTVGAVFSAGAGIGIGAFAGAADMVLVPDPFSFRILPWANRTAWLLCDCYLPDGSPVELAPRHQLRRQAKNLADRDLELVAGLEVEFHLFRLDDPMLGLDQSGQPGQPPAVSLSHQGYNYLTELRYDTLEPILEILRATCAALDLPLRSIEIEFGPSQVEFVFGAGTAERTADDMILFRSAIKQVCRRHGYHATFMCRPAIANVCSSGWHLHQSLRRRSDRRNLFAVDEDGDAPLSRIGLHYLAGLLRDASAAMPFAMPTVNGYKRIRPMSLAPDRAVWGRDNRGAMLRVLQGTSSAARIENRAGEPAANPYLYVAAQIISGLSGIDDALDPGPGVETPYDNDAAALPTTLEGALALLAGSERFARHFGEGFVRHFLRVKQAEVARFNLEVSTWEQKEYFDMF</sequence>
<evidence type="ECO:0000256" key="4">
    <source>
        <dbReference type="ARBA" id="ARBA00022741"/>
    </source>
</evidence>
<dbReference type="Proteomes" id="UP001524587">
    <property type="component" value="Unassembled WGS sequence"/>
</dbReference>
<keyword evidence="5" id="KW-0067">ATP-binding</keyword>
<dbReference type="PROSITE" id="PS51986">
    <property type="entry name" value="GS_BETA_GRASP"/>
    <property type="match status" value="1"/>
</dbReference>
<evidence type="ECO:0000259" key="10">
    <source>
        <dbReference type="PROSITE" id="PS51987"/>
    </source>
</evidence>
<dbReference type="Gene3D" id="3.30.590.10">
    <property type="entry name" value="Glutamine synthetase/guanido kinase, catalytic domain"/>
    <property type="match status" value="1"/>
</dbReference>
<evidence type="ECO:0000259" key="9">
    <source>
        <dbReference type="PROSITE" id="PS51986"/>
    </source>
</evidence>
<keyword evidence="6" id="KW-0535">Nitrogen fixation</keyword>
<dbReference type="Pfam" id="PF00120">
    <property type="entry name" value="Gln-synt_C"/>
    <property type="match status" value="1"/>
</dbReference>
<feature type="domain" description="GS beta-grasp" evidence="9">
    <location>
        <begin position="28"/>
        <end position="129"/>
    </location>
</feature>
<accession>A0ABT1WB47</accession>
<keyword evidence="3" id="KW-0436">Ligase</keyword>
<evidence type="ECO:0000256" key="2">
    <source>
        <dbReference type="ARBA" id="ARBA00003117"/>
    </source>
</evidence>
<keyword evidence="12" id="KW-1185">Reference proteome</keyword>
<dbReference type="EMBL" id="JAMSKV010000023">
    <property type="protein sequence ID" value="MCQ8280114.1"/>
    <property type="molecule type" value="Genomic_DNA"/>
</dbReference>
<reference evidence="11 12" key="1">
    <citation type="submission" date="2022-06" db="EMBL/GenBank/DDBJ databases">
        <title>Endosaccharibacter gen. nov., sp. nov., endophytic bacteria isolated from sugarcane.</title>
        <authorList>
            <person name="Pitiwittayakul N."/>
            <person name="Yukphan P."/>
            <person name="Charoenyingcharoen P."/>
            <person name="Tanasupawat S."/>
        </authorList>
    </citation>
    <scope>NUCLEOTIDE SEQUENCE [LARGE SCALE GENOMIC DNA]</scope>
    <source>
        <strain evidence="11 12">KSS8</strain>
    </source>
</reference>
<protein>
    <submittedName>
        <fullName evidence="11">Glutamine synthetase family protein</fullName>
    </submittedName>
</protein>
<comment type="function">
    <text evidence="2">Catalyzes the ATP-dependent biosynthesis of glutamine from glutamate and ammonia.</text>
</comment>
<evidence type="ECO:0000256" key="1">
    <source>
        <dbReference type="ARBA" id="ARBA00001946"/>
    </source>
</evidence>
<evidence type="ECO:0000256" key="5">
    <source>
        <dbReference type="ARBA" id="ARBA00022840"/>
    </source>
</evidence>
<name>A0ABT1WB47_9PROT</name>
<gene>
    <name evidence="11" type="ORF">NFI95_16855</name>
</gene>
<dbReference type="SMART" id="SM01230">
    <property type="entry name" value="Gln-synt_C"/>
    <property type="match status" value="1"/>
</dbReference>
<evidence type="ECO:0000313" key="12">
    <source>
        <dbReference type="Proteomes" id="UP001524587"/>
    </source>
</evidence>
<dbReference type="InterPro" id="IPR008146">
    <property type="entry name" value="Gln_synth_cat_dom"/>
</dbReference>
<comment type="cofactor">
    <cofactor evidence="1">
        <name>Mg(2+)</name>
        <dbReference type="ChEBI" id="CHEBI:18420"/>
    </cofactor>
</comment>
<comment type="similarity">
    <text evidence="7 8">Belongs to the glutamine synthetase family.</text>
</comment>
<evidence type="ECO:0000256" key="3">
    <source>
        <dbReference type="ARBA" id="ARBA00022598"/>
    </source>
</evidence>
<dbReference type="InterPro" id="IPR014746">
    <property type="entry name" value="Gln_synth/guanido_kin_cat_dom"/>
</dbReference>
<keyword evidence="4" id="KW-0547">Nucleotide-binding</keyword>
<dbReference type="InterPro" id="IPR036651">
    <property type="entry name" value="Gln_synt_N_sf"/>
</dbReference>
<organism evidence="11 12">
    <name type="scientific">Endosaccharibacter trunci</name>
    <dbReference type="NCBI Taxonomy" id="2812733"/>
    <lineage>
        <taxon>Bacteria</taxon>
        <taxon>Pseudomonadati</taxon>
        <taxon>Pseudomonadota</taxon>
        <taxon>Alphaproteobacteria</taxon>
        <taxon>Acetobacterales</taxon>
        <taxon>Acetobacteraceae</taxon>
        <taxon>Endosaccharibacter</taxon>
    </lineage>
</organism>
<evidence type="ECO:0000256" key="7">
    <source>
        <dbReference type="PROSITE-ProRule" id="PRU01330"/>
    </source>
</evidence>
<dbReference type="PANTHER" id="PTHR43785:SF12">
    <property type="entry name" value="TYPE-1 GLUTAMINE SYNTHETASE 2"/>
    <property type="match status" value="1"/>
</dbReference>
<dbReference type="Gene3D" id="3.10.20.70">
    <property type="entry name" value="Glutamine synthetase, N-terminal domain"/>
    <property type="match status" value="1"/>
</dbReference>
<dbReference type="PROSITE" id="PS51987">
    <property type="entry name" value="GS_CATALYTIC"/>
    <property type="match status" value="1"/>
</dbReference>
<feature type="domain" description="GS catalytic" evidence="10">
    <location>
        <begin position="136"/>
        <end position="478"/>
    </location>
</feature>
<proteinExistence type="inferred from homology"/>
<dbReference type="InterPro" id="IPR008147">
    <property type="entry name" value="Gln_synt_N"/>
</dbReference>
<evidence type="ECO:0000313" key="11">
    <source>
        <dbReference type="EMBL" id="MCQ8280114.1"/>
    </source>
</evidence>
<comment type="caution">
    <text evidence="11">The sequence shown here is derived from an EMBL/GenBank/DDBJ whole genome shotgun (WGS) entry which is preliminary data.</text>
</comment>
<dbReference type="PANTHER" id="PTHR43785">
    <property type="entry name" value="GAMMA-GLUTAMYLPUTRESCINE SYNTHETASE"/>
    <property type="match status" value="1"/>
</dbReference>
<dbReference type="SUPFAM" id="SSF55931">
    <property type="entry name" value="Glutamine synthetase/guanido kinase"/>
    <property type="match status" value="1"/>
</dbReference>
<dbReference type="SUPFAM" id="SSF54368">
    <property type="entry name" value="Glutamine synthetase, N-terminal domain"/>
    <property type="match status" value="1"/>
</dbReference>
<evidence type="ECO:0000256" key="6">
    <source>
        <dbReference type="ARBA" id="ARBA00023231"/>
    </source>
</evidence>
<dbReference type="RefSeq" id="WP_422865601.1">
    <property type="nucleotide sequence ID" value="NZ_JAMSKV010000023.1"/>
</dbReference>